<evidence type="ECO:0000313" key="4">
    <source>
        <dbReference type="Proteomes" id="UP001311799"/>
    </source>
</evidence>
<dbReference type="PRINTS" id="PR00080">
    <property type="entry name" value="SDRFAMILY"/>
</dbReference>
<protein>
    <submittedName>
        <fullName evidence="3">Oxidoreductase</fullName>
    </submittedName>
</protein>
<dbReference type="PRINTS" id="PR00081">
    <property type="entry name" value="GDHRDH"/>
</dbReference>
<reference evidence="3 4" key="1">
    <citation type="submission" date="2023-10" db="EMBL/GenBank/DDBJ databases">
        <title>Comparative genomics analysis reveals potential genetic determinants of host preference in Cryptosporidium xiaoi.</title>
        <authorList>
            <person name="Xiao L."/>
            <person name="Li J."/>
        </authorList>
    </citation>
    <scope>NUCLEOTIDE SEQUENCE [LARGE SCALE GENOMIC DNA]</scope>
    <source>
        <strain evidence="3 4">52996</strain>
    </source>
</reference>
<sequence length="285" mass="31969">MGKTVMITGCTSGIGLETTRQLLKWGVAELVLCCRDKKKIEKIGNQIQLFGKPLTKIHIIECDLTSLKSVEACSKEVISKLDRLDILINNAGIMASPFKLVNGVEFQFISNYLGHFYLTTRLLPLILKSKSRIINVSSIAHLAVPFGFDISELENVNESSYNRVRFYGISKLCNIYFTRELQIRYGHKGVSTFALHPGCVDTGLSRYIDGGIIFKLLYPIMKFFAKTPFTGAQTTLFCCYSKEEHLLPGGYYSQCSLSISSPISLDLNVSKKLWEYSETLCKKAN</sequence>
<dbReference type="Gene3D" id="3.40.50.720">
    <property type="entry name" value="NAD(P)-binding Rossmann-like Domain"/>
    <property type="match status" value="1"/>
</dbReference>
<dbReference type="CDD" id="cd05327">
    <property type="entry name" value="retinol-DH_like_SDR_c_like"/>
    <property type="match status" value="1"/>
</dbReference>
<dbReference type="SUPFAM" id="SSF51735">
    <property type="entry name" value="NAD(P)-binding Rossmann-fold domains"/>
    <property type="match status" value="1"/>
</dbReference>
<dbReference type="PANTHER" id="PTHR43157:SF31">
    <property type="entry name" value="PHOSPHATIDYLINOSITOL-GLYCAN BIOSYNTHESIS CLASS F PROTEIN"/>
    <property type="match status" value="1"/>
</dbReference>
<dbReference type="InterPro" id="IPR036291">
    <property type="entry name" value="NAD(P)-bd_dom_sf"/>
</dbReference>
<dbReference type="InterPro" id="IPR002347">
    <property type="entry name" value="SDR_fam"/>
</dbReference>
<keyword evidence="4" id="KW-1185">Reference proteome</keyword>
<dbReference type="Pfam" id="PF00106">
    <property type="entry name" value="adh_short"/>
    <property type="match status" value="1"/>
</dbReference>
<evidence type="ECO:0000313" key="3">
    <source>
        <dbReference type="EMBL" id="KAK6589599.1"/>
    </source>
</evidence>
<keyword evidence="1" id="KW-0560">Oxidoreductase</keyword>
<dbReference type="Proteomes" id="UP001311799">
    <property type="component" value="Unassembled WGS sequence"/>
</dbReference>
<proteinExistence type="inferred from homology"/>
<evidence type="ECO:0000256" key="2">
    <source>
        <dbReference type="RuleBase" id="RU000363"/>
    </source>
</evidence>
<dbReference type="AlphaFoldDB" id="A0AAV9XZ46"/>
<comment type="similarity">
    <text evidence="2">Belongs to the short-chain dehydrogenases/reductases (SDR) family.</text>
</comment>
<dbReference type="EMBL" id="JAWDEY010000011">
    <property type="protein sequence ID" value="KAK6589599.1"/>
    <property type="molecule type" value="Genomic_DNA"/>
</dbReference>
<dbReference type="PANTHER" id="PTHR43157">
    <property type="entry name" value="PHOSPHATIDYLINOSITOL-GLYCAN BIOSYNTHESIS CLASS F PROTEIN-RELATED"/>
    <property type="match status" value="1"/>
</dbReference>
<organism evidence="3 4">
    <name type="scientific">Cryptosporidium xiaoi</name>
    <dbReference type="NCBI Taxonomy" id="659607"/>
    <lineage>
        <taxon>Eukaryota</taxon>
        <taxon>Sar</taxon>
        <taxon>Alveolata</taxon>
        <taxon>Apicomplexa</taxon>
        <taxon>Conoidasida</taxon>
        <taxon>Coccidia</taxon>
        <taxon>Eucoccidiorida</taxon>
        <taxon>Eimeriorina</taxon>
        <taxon>Cryptosporidiidae</taxon>
        <taxon>Cryptosporidium</taxon>
    </lineage>
</organism>
<gene>
    <name evidence="3" type="ORF">RS030_1187</name>
</gene>
<accession>A0AAV9XZ46</accession>
<name>A0AAV9XZ46_9CRYT</name>
<dbReference type="GO" id="GO:0016491">
    <property type="term" value="F:oxidoreductase activity"/>
    <property type="evidence" value="ECO:0007669"/>
    <property type="project" value="UniProtKB-KW"/>
</dbReference>
<evidence type="ECO:0000256" key="1">
    <source>
        <dbReference type="ARBA" id="ARBA00023002"/>
    </source>
</evidence>
<comment type="caution">
    <text evidence="3">The sequence shown here is derived from an EMBL/GenBank/DDBJ whole genome shotgun (WGS) entry which is preliminary data.</text>
</comment>